<feature type="DNA-binding region" description="OmpR/PhoB-type" evidence="2">
    <location>
        <begin position="1"/>
        <end position="105"/>
    </location>
</feature>
<evidence type="ECO:0000313" key="4">
    <source>
        <dbReference type="EMBL" id="TQC70251.1"/>
    </source>
</evidence>
<dbReference type="Proteomes" id="UP000319715">
    <property type="component" value="Unassembled WGS sequence"/>
</dbReference>
<evidence type="ECO:0000256" key="2">
    <source>
        <dbReference type="PROSITE-ProRule" id="PRU01091"/>
    </source>
</evidence>
<evidence type="ECO:0000259" key="3">
    <source>
        <dbReference type="PROSITE" id="PS51755"/>
    </source>
</evidence>
<organism evidence="4 5">
    <name type="scientific">Pantoea dispersa</name>
    <dbReference type="NCBI Taxonomy" id="59814"/>
    <lineage>
        <taxon>Bacteria</taxon>
        <taxon>Pseudomonadati</taxon>
        <taxon>Pseudomonadota</taxon>
        <taxon>Gammaproteobacteria</taxon>
        <taxon>Enterobacterales</taxon>
        <taxon>Erwiniaceae</taxon>
        <taxon>Pantoea</taxon>
    </lineage>
</organism>
<comment type="caution">
    <text evidence="4">The sequence shown here is derived from an EMBL/GenBank/DDBJ whole genome shotgun (WGS) entry which is preliminary data.</text>
</comment>
<name>A0ABY2ZUP4_9GAMM</name>
<dbReference type="SUPFAM" id="SSF46894">
    <property type="entry name" value="C-terminal effector domain of the bipartite response regulators"/>
    <property type="match status" value="1"/>
</dbReference>
<evidence type="ECO:0000313" key="5">
    <source>
        <dbReference type="Proteomes" id="UP000319715"/>
    </source>
</evidence>
<reference evidence="4 5" key="1">
    <citation type="submission" date="2019-06" db="EMBL/GenBank/DDBJ databases">
        <title>Pantoea dispersa Assembly.</title>
        <authorList>
            <person name="Wang J."/>
        </authorList>
    </citation>
    <scope>NUCLEOTIDE SEQUENCE [LARGE SCALE GENOMIC DNA]</scope>
    <source>
        <strain evidence="5">bio</strain>
    </source>
</reference>
<sequence length="272" mass="30969">MNIYLINDDVIFDSAAGILKSISQPENDITLPTSAVSCLELLLVSQGEPVKKSTLLEGAWHQRGFFVSDNSLNQVIALLRKSFTQLHQDKNLIVTVPRVGYQFSYGVSVELLDKQRHEETLQRVSVGDAQKVTVAIPDSNCEQYRQSAQRNKLKLCLVTVLLLGTLGLLWDSQPFHRWVAEEQVFIREGFLINDVELYVSEKIIRDSTKIAQAKSLIHQNEAFNHLLENKKEMKKVYVEDAIEANAFSYFLCDSDIHRVRALCQNIIILQHQ</sequence>
<dbReference type="EMBL" id="VICF01000009">
    <property type="protein sequence ID" value="TQC70251.1"/>
    <property type="molecule type" value="Genomic_DNA"/>
</dbReference>
<protein>
    <recommendedName>
        <fullName evidence="3">OmpR/PhoB-type domain-containing protein</fullName>
    </recommendedName>
</protein>
<feature type="domain" description="OmpR/PhoB-type" evidence="3">
    <location>
        <begin position="1"/>
        <end position="105"/>
    </location>
</feature>
<dbReference type="RefSeq" id="WP_058758215.1">
    <property type="nucleotide sequence ID" value="NZ_CP082346.1"/>
</dbReference>
<accession>A0ABY2ZUP4</accession>
<gene>
    <name evidence="4" type="ORF">FK492_19490</name>
</gene>
<dbReference type="InterPro" id="IPR016032">
    <property type="entry name" value="Sig_transdc_resp-reg_C-effctor"/>
</dbReference>
<evidence type="ECO:0000256" key="1">
    <source>
        <dbReference type="ARBA" id="ARBA00023125"/>
    </source>
</evidence>
<keyword evidence="1 2" id="KW-0238">DNA-binding</keyword>
<dbReference type="InterPro" id="IPR001867">
    <property type="entry name" value="OmpR/PhoB-type_DNA-bd"/>
</dbReference>
<dbReference type="SMART" id="SM00862">
    <property type="entry name" value="Trans_reg_C"/>
    <property type="match status" value="1"/>
</dbReference>
<dbReference type="Gene3D" id="1.10.10.10">
    <property type="entry name" value="Winged helix-like DNA-binding domain superfamily/Winged helix DNA-binding domain"/>
    <property type="match status" value="1"/>
</dbReference>
<dbReference type="CDD" id="cd00383">
    <property type="entry name" value="trans_reg_C"/>
    <property type="match status" value="1"/>
</dbReference>
<dbReference type="InterPro" id="IPR036388">
    <property type="entry name" value="WH-like_DNA-bd_sf"/>
</dbReference>
<dbReference type="Pfam" id="PF00486">
    <property type="entry name" value="Trans_reg_C"/>
    <property type="match status" value="1"/>
</dbReference>
<proteinExistence type="predicted"/>
<dbReference type="PROSITE" id="PS51755">
    <property type="entry name" value="OMPR_PHOB"/>
    <property type="match status" value="1"/>
</dbReference>
<keyword evidence="5" id="KW-1185">Reference proteome</keyword>
<dbReference type="GeneID" id="67453675"/>